<feature type="region of interest" description="Disordered" evidence="1">
    <location>
        <begin position="241"/>
        <end position="314"/>
    </location>
</feature>
<proteinExistence type="predicted"/>
<evidence type="ECO:0000313" key="2">
    <source>
        <dbReference type="EMBL" id="KAK3381879.1"/>
    </source>
</evidence>
<feature type="compositionally biased region" description="Low complexity" evidence="1">
    <location>
        <begin position="248"/>
        <end position="264"/>
    </location>
</feature>
<reference evidence="2" key="1">
    <citation type="journal article" date="2023" name="Mol. Phylogenet. Evol.">
        <title>Genome-scale phylogeny and comparative genomics of the fungal order Sordariales.</title>
        <authorList>
            <person name="Hensen N."/>
            <person name="Bonometti L."/>
            <person name="Westerberg I."/>
            <person name="Brannstrom I.O."/>
            <person name="Guillou S."/>
            <person name="Cros-Aarteil S."/>
            <person name="Calhoun S."/>
            <person name="Haridas S."/>
            <person name="Kuo A."/>
            <person name="Mondo S."/>
            <person name="Pangilinan J."/>
            <person name="Riley R."/>
            <person name="LaButti K."/>
            <person name="Andreopoulos B."/>
            <person name="Lipzen A."/>
            <person name="Chen C."/>
            <person name="Yan M."/>
            <person name="Daum C."/>
            <person name="Ng V."/>
            <person name="Clum A."/>
            <person name="Steindorff A."/>
            <person name="Ohm R.A."/>
            <person name="Martin F."/>
            <person name="Silar P."/>
            <person name="Natvig D.O."/>
            <person name="Lalanne C."/>
            <person name="Gautier V."/>
            <person name="Ament-Velasquez S.L."/>
            <person name="Kruys A."/>
            <person name="Hutchinson M.I."/>
            <person name="Powell A.J."/>
            <person name="Barry K."/>
            <person name="Miller A.N."/>
            <person name="Grigoriev I.V."/>
            <person name="Debuchy R."/>
            <person name="Gladieux P."/>
            <person name="Hiltunen Thoren M."/>
            <person name="Johannesson H."/>
        </authorList>
    </citation>
    <scope>NUCLEOTIDE SEQUENCE</scope>
    <source>
        <strain evidence="2">CBS 232.78</strain>
    </source>
</reference>
<dbReference type="EMBL" id="JAULSW010000005">
    <property type="protein sequence ID" value="KAK3381879.1"/>
    <property type="molecule type" value="Genomic_DNA"/>
</dbReference>
<comment type="caution">
    <text evidence="2">The sequence shown here is derived from an EMBL/GenBank/DDBJ whole genome shotgun (WGS) entry which is preliminary data.</text>
</comment>
<gene>
    <name evidence="2" type="ORF">B0H63DRAFT_524560</name>
</gene>
<feature type="region of interest" description="Disordered" evidence="1">
    <location>
        <begin position="1"/>
        <end position="28"/>
    </location>
</feature>
<organism evidence="2 3">
    <name type="scientific">Podospora didyma</name>
    <dbReference type="NCBI Taxonomy" id="330526"/>
    <lineage>
        <taxon>Eukaryota</taxon>
        <taxon>Fungi</taxon>
        <taxon>Dikarya</taxon>
        <taxon>Ascomycota</taxon>
        <taxon>Pezizomycotina</taxon>
        <taxon>Sordariomycetes</taxon>
        <taxon>Sordariomycetidae</taxon>
        <taxon>Sordariales</taxon>
        <taxon>Podosporaceae</taxon>
        <taxon>Podospora</taxon>
    </lineage>
</organism>
<feature type="compositionally biased region" description="Low complexity" evidence="1">
    <location>
        <begin position="284"/>
        <end position="296"/>
    </location>
</feature>
<feature type="region of interest" description="Disordered" evidence="1">
    <location>
        <begin position="98"/>
        <end position="223"/>
    </location>
</feature>
<feature type="compositionally biased region" description="Low complexity" evidence="1">
    <location>
        <begin position="174"/>
        <end position="187"/>
    </location>
</feature>
<sequence length="358" mass="38736">MSKPAVPKPRRNRLQKHPEVLPDHGESYSQLSFDCGMNWLRRPQGLRRRSSTSGSSRYRTPTPHPHPEPHATNTRERAVGRWEYDNYRDDPGYVGWTSAHKPGRAKAVVHSPRPQSRHHRDGAPASARTISPLTLPSAAIPVGSSTSQSTAASFPASQHYHRPRDDNDRHRAGSPSSTRANSCSSSSDEAPVLLPSSTVRDYYNPPPEPDDGARGRPRHPRPVNQSLLSWNVLYNNFLGGGGGEHSRSTSSASTSSSGISPTSSKRTAGTKATRRAQKEDEAGESSSAGAAGSSSSPNQTSLDSSPLLTPIGPRYNSVAGRREVVIVNQAGDLHPQPSAAKIEDDLGEEEMVVPIRRH</sequence>
<protein>
    <submittedName>
        <fullName evidence="2">Uncharacterized protein</fullName>
    </submittedName>
</protein>
<keyword evidence="3" id="KW-1185">Reference proteome</keyword>
<feature type="compositionally biased region" description="Low complexity" evidence="1">
    <location>
        <begin position="51"/>
        <end position="61"/>
    </location>
</feature>
<feature type="region of interest" description="Disordered" evidence="1">
    <location>
        <begin position="42"/>
        <end position="79"/>
    </location>
</feature>
<reference evidence="2" key="2">
    <citation type="submission" date="2023-06" db="EMBL/GenBank/DDBJ databases">
        <authorList>
            <consortium name="Lawrence Berkeley National Laboratory"/>
            <person name="Haridas S."/>
            <person name="Hensen N."/>
            <person name="Bonometti L."/>
            <person name="Westerberg I."/>
            <person name="Brannstrom I.O."/>
            <person name="Guillou S."/>
            <person name="Cros-Aarteil S."/>
            <person name="Calhoun S."/>
            <person name="Kuo A."/>
            <person name="Mondo S."/>
            <person name="Pangilinan J."/>
            <person name="Riley R."/>
            <person name="LaButti K."/>
            <person name="Andreopoulos B."/>
            <person name="Lipzen A."/>
            <person name="Chen C."/>
            <person name="Yanf M."/>
            <person name="Daum C."/>
            <person name="Ng V."/>
            <person name="Clum A."/>
            <person name="Steindorff A."/>
            <person name="Ohm R."/>
            <person name="Martin F."/>
            <person name="Silar P."/>
            <person name="Natvig D."/>
            <person name="Lalanne C."/>
            <person name="Gautier V."/>
            <person name="Ament-velasquez S.L."/>
            <person name="Kruys A."/>
            <person name="Hutchinson M.I."/>
            <person name="Powell A.J."/>
            <person name="Barry K."/>
            <person name="Miller A.N."/>
            <person name="Grigoriev I.V."/>
            <person name="Debuchy R."/>
            <person name="Gladieux P."/>
            <person name="Thoren M.H."/>
            <person name="Johannesson H."/>
        </authorList>
    </citation>
    <scope>NUCLEOTIDE SEQUENCE</scope>
    <source>
        <strain evidence="2">CBS 232.78</strain>
    </source>
</reference>
<feature type="compositionally biased region" description="Polar residues" evidence="1">
    <location>
        <begin position="297"/>
        <end position="307"/>
    </location>
</feature>
<feature type="compositionally biased region" description="Basic and acidic residues" evidence="1">
    <location>
        <begin position="65"/>
        <end position="79"/>
    </location>
</feature>
<name>A0AAE0TW73_9PEZI</name>
<accession>A0AAE0TW73</accession>
<dbReference type="AlphaFoldDB" id="A0AAE0TW73"/>
<dbReference type="Proteomes" id="UP001285441">
    <property type="component" value="Unassembled WGS sequence"/>
</dbReference>
<feature type="compositionally biased region" description="Basic and acidic residues" evidence="1">
    <location>
        <begin position="16"/>
        <end position="26"/>
    </location>
</feature>
<feature type="compositionally biased region" description="Polar residues" evidence="1">
    <location>
        <begin position="143"/>
        <end position="156"/>
    </location>
</feature>
<evidence type="ECO:0000313" key="3">
    <source>
        <dbReference type="Proteomes" id="UP001285441"/>
    </source>
</evidence>
<evidence type="ECO:0000256" key="1">
    <source>
        <dbReference type="SAM" id="MobiDB-lite"/>
    </source>
</evidence>